<dbReference type="AlphaFoldDB" id="A0AAE3VNE3"/>
<dbReference type="RefSeq" id="WP_306885618.1">
    <property type="nucleotide sequence ID" value="NZ_JAUSUL010000002.1"/>
</dbReference>
<evidence type="ECO:0000313" key="1">
    <source>
        <dbReference type="EMBL" id="MDQ0315789.1"/>
    </source>
</evidence>
<accession>A0AAE3VNE3</accession>
<keyword evidence="2" id="KW-1185">Reference proteome</keyword>
<dbReference type="EMBL" id="JAUSUL010000002">
    <property type="protein sequence ID" value="MDQ0315789.1"/>
    <property type="molecule type" value="Genomic_DNA"/>
</dbReference>
<reference evidence="1" key="1">
    <citation type="submission" date="2023-07" db="EMBL/GenBank/DDBJ databases">
        <title>Genomic Encyclopedia of Type Strains, Phase IV (KMG-IV): sequencing the most valuable type-strain genomes for metagenomic binning, comparative biology and taxonomic classification.</title>
        <authorList>
            <person name="Goeker M."/>
        </authorList>
    </citation>
    <scope>NUCLEOTIDE SEQUENCE</scope>
    <source>
        <strain evidence="1">DSM 21202</strain>
    </source>
</reference>
<organism evidence="1 2">
    <name type="scientific">Amorphus orientalis</name>
    <dbReference type="NCBI Taxonomy" id="649198"/>
    <lineage>
        <taxon>Bacteria</taxon>
        <taxon>Pseudomonadati</taxon>
        <taxon>Pseudomonadota</taxon>
        <taxon>Alphaproteobacteria</taxon>
        <taxon>Hyphomicrobiales</taxon>
        <taxon>Amorphaceae</taxon>
        <taxon>Amorphus</taxon>
    </lineage>
</organism>
<name>A0AAE3VNE3_9HYPH</name>
<dbReference type="Proteomes" id="UP001229244">
    <property type="component" value="Unassembled WGS sequence"/>
</dbReference>
<comment type="caution">
    <text evidence="1">The sequence shown here is derived from an EMBL/GenBank/DDBJ whole genome shotgun (WGS) entry which is preliminary data.</text>
</comment>
<proteinExistence type="predicted"/>
<protein>
    <submittedName>
        <fullName evidence="1">Uncharacterized protein</fullName>
    </submittedName>
</protein>
<sequence length="62" mass="6393">MRSRLDGAHLVVFAGSSVAEQVASLGASVTIASRRPRFEAAAQTFGAAETADVDIWAAEAVC</sequence>
<evidence type="ECO:0000313" key="2">
    <source>
        <dbReference type="Proteomes" id="UP001229244"/>
    </source>
</evidence>
<gene>
    <name evidence="1" type="ORF">J2S73_002246</name>
</gene>